<dbReference type="InterPro" id="IPR023378">
    <property type="entry name" value="YheA/YmcA-like_dom_sf"/>
</dbReference>
<dbReference type="Pfam" id="PF06133">
    <property type="entry name" value="Com_YlbF"/>
    <property type="match status" value="1"/>
</dbReference>
<dbReference type="Proteomes" id="UP000830343">
    <property type="component" value="Chromosome"/>
</dbReference>
<proteinExistence type="predicted"/>
<name>A0ABY3ZY39_9STAP</name>
<dbReference type="PANTHER" id="PTHR38448:SF2">
    <property type="entry name" value="REGULATORY PROTEIN YLBF"/>
    <property type="match status" value="1"/>
</dbReference>
<dbReference type="InterPro" id="IPR052767">
    <property type="entry name" value="Bact_com_dev_regulator"/>
</dbReference>
<organism evidence="1 2">
    <name type="scientific">Macrococcus armenti</name>
    <dbReference type="NCBI Taxonomy" id="2875764"/>
    <lineage>
        <taxon>Bacteria</taxon>
        <taxon>Bacillati</taxon>
        <taxon>Bacillota</taxon>
        <taxon>Bacilli</taxon>
        <taxon>Bacillales</taxon>
        <taxon>Staphylococcaceae</taxon>
        <taxon>Macrococcus</taxon>
    </lineage>
</organism>
<sequence length="140" mass="16680">MIYTEEIFSCLDNAETINKMLLNSVTYNNYKAQSVKMNFDTEVQQLKREFLKIKERYDEVQRFGRYHPDYTEVMMETRRRKKLYDMHPDVVQFRQYETQLQTLLDEIITIVAHAISNEVKVERGNPFFVDHSCSSNCGCS</sequence>
<keyword evidence="2" id="KW-1185">Reference proteome</keyword>
<gene>
    <name evidence="1" type="ORF">MRZ06_04250</name>
</gene>
<evidence type="ECO:0000313" key="2">
    <source>
        <dbReference type="Proteomes" id="UP000830343"/>
    </source>
</evidence>
<accession>A0ABY3ZY39</accession>
<evidence type="ECO:0000313" key="1">
    <source>
        <dbReference type="EMBL" id="UOB21300.1"/>
    </source>
</evidence>
<dbReference type="Gene3D" id="1.20.1500.10">
    <property type="entry name" value="YheA/YmcA-like"/>
    <property type="match status" value="1"/>
</dbReference>
<dbReference type="RefSeq" id="WP_243366825.1">
    <property type="nucleotide sequence ID" value="NZ_CP094348.1"/>
</dbReference>
<dbReference type="EMBL" id="CP094348">
    <property type="protein sequence ID" value="UOB21300.1"/>
    <property type="molecule type" value="Genomic_DNA"/>
</dbReference>
<dbReference type="SUPFAM" id="SSF158622">
    <property type="entry name" value="YheA/YmcA-like"/>
    <property type="match status" value="1"/>
</dbReference>
<dbReference type="InterPro" id="IPR010368">
    <property type="entry name" value="Com_YlbF"/>
</dbReference>
<reference evidence="1" key="2">
    <citation type="submission" date="2022-04" db="EMBL/GenBank/DDBJ databases">
        <title>Antimicrobial genetic elements in methicillin-resistant Macrococcus armenti.</title>
        <authorList>
            <person name="Keller J.E."/>
            <person name="Schwendener S."/>
            <person name="Pantucek R."/>
            <person name="Perreten V."/>
        </authorList>
    </citation>
    <scope>NUCLEOTIDE SEQUENCE</scope>
    <source>
        <strain evidence="1">CCM 2609</strain>
    </source>
</reference>
<dbReference type="PANTHER" id="PTHR38448">
    <property type="entry name" value="REGULATORY PROTEIN YLBF-RELATED"/>
    <property type="match status" value="1"/>
</dbReference>
<reference evidence="1" key="1">
    <citation type="submission" date="2022-03" db="EMBL/GenBank/DDBJ databases">
        <authorList>
            <person name="Vrbovska V."/>
            <person name="Kovarovic V."/>
            <person name="Botka T."/>
            <person name="Pantucek R."/>
        </authorList>
    </citation>
    <scope>NUCLEOTIDE SEQUENCE</scope>
    <source>
        <strain evidence="1">CCM 2609</strain>
    </source>
</reference>
<protein>
    <submittedName>
        <fullName evidence="1">YlbF family regulator</fullName>
    </submittedName>
</protein>